<dbReference type="EMBL" id="CP001366">
    <property type="protein sequence ID" value="ACM58628.1"/>
    <property type="molecule type" value="Genomic_DNA"/>
</dbReference>
<dbReference type="Pfam" id="PF18204">
    <property type="entry name" value="PGF-CTERM"/>
    <property type="match status" value="1"/>
</dbReference>
<feature type="domain" description="PGF-CTERM archaeal protein-sorting signal" evidence="3">
    <location>
        <begin position="209"/>
        <end position="230"/>
    </location>
</feature>
<dbReference type="GO" id="GO:0005886">
    <property type="term" value="C:plasma membrane"/>
    <property type="evidence" value="ECO:0007669"/>
    <property type="project" value="UniProtKB-SubCell"/>
</dbReference>
<dbReference type="HOGENOM" id="CLU_1187750_0_0_2"/>
<dbReference type="GeneID" id="7399059"/>
<gene>
    <name evidence="4" type="ordered locus">Hlac_3088</name>
</gene>
<dbReference type="NCBIfam" id="TIGR04126">
    <property type="entry name" value="PGF_CTERM"/>
    <property type="match status" value="1"/>
</dbReference>
<evidence type="ECO:0000313" key="5">
    <source>
        <dbReference type="Proteomes" id="UP000000740"/>
    </source>
</evidence>
<dbReference type="RefSeq" id="WP_014053375.1">
    <property type="nucleotide sequence ID" value="NC_012028.1"/>
</dbReference>
<dbReference type="GO" id="GO:0030115">
    <property type="term" value="C:S-layer"/>
    <property type="evidence" value="ECO:0007669"/>
    <property type="project" value="UniProtKB-SubCell"/>
</dbReference>
<evidence type="ECO:0000259" key="3">
    <source>
        <dbReference type="Pfam" id="PF18204"/>
    </source>
</evidence>
<keyword evidence="5" id="KW-1185">Reference proteome</keyword>
<accession>B9LVB5</accession>
<dbReference type="Proteomes" id="UP000000740">
    <property type="component" value="Chromosome 2"/>
</dbReference>
<organism evidence="4 5">
    <name type="scientific">Halorubrum lacusprofundi (strain ATCC 49239 / DSM 5036 / JCM 8891 / ACAM 34)</name>
    <dbReference type="NCBI Taxonomy" id="416348"/>
    <lineage>
        <taxon>Archaea</taxon>
        <taxon>Methanobacteriati</taxon>
        <taxon>Methanobacteriota</taxon>
        <taxon>Stenosarchaea group</taxon>
        <taxon>Halobacteria</taxon>
        <taxon>Halobacteriales</taxon>
        <taxon>Haloferacaceae</taxon>
        <taxon>Halorubrum</taxon>
    </lineage>
</organism>
<dbReference type="KEGG" id="hla:Hlac_3088"/>
<reference evidence="4 5" key="1">
    <citation type="journal article" date="2016" name="Stand. Genomic Sci.">
        <title>Complete genome sequence of the Antarctic Halorubrum lacusprofundi type strain ACAM 34.</title>
        <authorList>
            <person name="Anderson I.J."/>
            <person name="DasSarma P."/>
            <person name="Lucas S."/>
            <person name="Copeland A."/>
            <person name="Lapidus A."/>
            <person name="Del Rio T.G."/>
            <person name="Tice H."/>
            <person name="Dalin E."/>
            <person name="Bruce D.C."/>
            <person name="Goodwin L."/>
            <person name="Pitluck S."/>
            <person name="Sims D."/>
            <person name="Brettin T.S."/>
            <person name="Detter J.C."/>
            <person name="Han C.S."/>
            <person name="Larimer F."/>
            <person name="Hauser L."/>
            <person name="Land M."/>
            <person name="Ivanova N."/>
            <person name="Richardson P."/>
            <person name="Cavicchioli R."/>
            <person name="DasSarma S."/>
            <person name="Woese C.R."/>
            <person name="Kyrpides N.C."/>
        </authorList>
    </citation>
    <scope>NUCLEOTIDE SEQUENCE [LARGE SCALE GENOMIC DNA]</scope>
    <source>
        <strain evidence="5">ATCC 49239 / DSM 5036 / JCM 8891 / ACAM 34</strain>
    </source>
</reference>
<evidence type="ECO:0000256" key="2">
    <source>
        <dbReference type="SAM" id="MobiDB-lite"/>
    </source>
</evidence>
<proteinExistence type="predicted"/>
<dbReference type="InterPro" id="IPR026371">
    <property type="entry name" value="PGF_CTERM"/>
</dbReference>
<sequence length="233" mass="24825">MSPTKRLIGTTLREKITVILLAASMLISVVAVGFVSDPVAATAGHSPSFGESVTDTIADTNVPNTANETNKSEVYFEIANLTPQARDTTVALDDTLAFTVTIENTGDAKGVQTVEFRIGDNAVASRKVTLDVNNSTTIEFDEINVSHFDTGEYEYGFLTNDDNRTVTITFQPAGDDRVVVDRDNDTDSENDSNGSDGNDERDGATSNDTPGFGASVALVALVVATLFMTRPSE</sequence>
<protein>
    <recommendedName>
        <fullName evidence="3">PGF-CTERM archaeal protein-sorting signal domain-containing protein</fullName>
    </recommendedName>
</protein>
<dbReference type="eggNOG" id="arCOG10803">
    <property type="taxonomic scope" value="Archaea"/>
</dbReference>
<keyword evidence="1" id="KW-0732">Signal</keyword>
<evidence type="ECO:0000256" key="1">
    <source>
        <dbReference type="ARBA" id="ARBA00022729"/>
    </source>
</evidence>
<feature type="region of interest" description="Disordered" evidence="2">
    <location>
        <begin position="178"/>
        <end position="210"/>
    </location>
</feature>
<name>B9LVB5_HALLT</name>
<evidence type="ECO:0000313" key="4">
    <source>
        <dbReference type="EMBL" id="ACM58628.1"/>
    </source>
</evidence>
<dbReference type="AlphaFoldDB" id="B9LVB5"/>